<dbReference type="CDD" id="cd01650">
    <property type="entry name" value="RT_nLTR_like"/>
    <property type="match status" value="1"/>
</dbReference>
<reference evidence="3" key="1">
    <citation type="submission" date="2025-08" db="UniProtKB">
        <authorList>
            <consortium name="RefSeq"/>
        </authorList>
    </citation>
    <scope>IDENTIFICATION</scope>
    <source>
        <tissue evidence="3">Leaves</tissue>
    </source>
</reference>
<dbReference type="Pfam" id="PF13966">
    <property type="entry name" value="zf-RVT"/>
    <property type="match status" value="1"/>
</dbReference>
<dbReference type="InterPro" id="IPR000477">
    <property type="entry name" value="RT_dom"/>
</dbReference>
<evidence type="ECO:0000259" key="1">
    <source>
        <dbReference type="PROSITE" id="PS50878"/>
    </source>
</evidence>
<dbReference type="PANTHER" id="PTHR46890">
    <property type="entry name" value="NON-LTR RETROLELEMENT REVERSE TRANSCRIPTASE-LIKE PROTEIN-RELATED"/>
    <property type="match status" value="1"/>
</dbReference>
<feature type="domain" description="Reverse transcriptase" evidence="1">
    <location>
        <begin position="213"/>
        <end position="484"/>
    </location>
</feature>
<keyword evidence="2" id="KW-1185">Reference proteome</keyword>
<dbReference type="RefSeq" id="XP_071921378.1">
    <property type="nucleotide sequence ID" value="XM_072065277.1"/>
</dbReference>
<gene>
    <name evidence="3" type="primary">LOC140014420</name>
</gene>
<dbReference type="Pfam" id="PF00078">
    <property type="entry name" value="RVT_1"/>
    <property type="match status" value="1"/>
</dbReference>
<dbReference type="Proteomes" id="UP001652660">
    <property type="component" value="Chromosome 9c"/>
</dbReference>
<dbReference type="SUPFAM" id="SSF56672">
    <property type="entry name" value="DNA/RNA polymerases"/>
    <property type="match status" value="1"/>
</dbReference>
<dbReference type="InterPro" id="IPR052343">
    <property type="entry name" value="Retrotransposon-Effector_Assoc"/>
</dbReference>
<accession>A0ABM4VPB8</accession>
<evidence type="ECO:0000313" key="3">
    <source>
        <dbReference type="RefSeq" id="XP_071921378.1"/>
    </source>
</evidence>
<protein>
    <recommendedName>
        <fullName evidence="1">Reverse transcriptase domain-containing protein</fullName>
    </recommendedName>
</protein>
<dbReference type="InterPro" id="IPR043502">
    <property type="entry name" value="DNA/RNA_pol_sf"/>
</dbReference>
<name>A0ABM4VPB8_COFAR</name>
<organism evidence="2 3">
    <name type="scientific">Coffea arabica</name>
    <name type="common">Arabian coffee</name>
    <dbReference type="NCBI Taxonomy" id="13443"/>
    <lineage>
        <taxon>Eukaryota</taxon>
        <taxon>Viridiplantae</taxon>
        <taxon>Streptophyta</taxon>
        <taxon>Embryophyta</taxon>
        <taxon>Tracheophyta</taxon>
        <taxon>Spermatophyta</taxon>
        <taxon>Magnoliopsida</taxon>
        <taxon>eudicotyledons</taxon>
        <taxon>Gunneridae</taxon>
        <taxon>Pentapetalae</taxon>
        <taxon>asterids</taxon>
        <taxon>lamiids</taxon>
        <taxon>Gentianales</taxon>
        <taxon>Rubiaceae</taxon>
        <taxon>Ixoroideae</taxon>
        <taxon>Gardenieae complex</taxon>
        <taxon>Bertiereae - Coffeeae clade</taxon>
        <taxon>Coffeeae</taxon>
        <taxon>Coffea</taxon>
    </lineage>
</organism>
<sequence length="844" mass="95342">MDGYYMQSSLNRGLLDVIRQAWQAETSGSPLKILCSKLLRTRRAIQGWNKGVFGNVFEVVKQAEATVLAAEARTEQDDSMEAVKWLRYGDRNSRYFHATVQQRRVQGVIHRVKDANGEWVEDDEGIANEAVRFFSDLFSATGGPAGTWEHLIPHLVSQADRAALDADPTMEEVKRVVFQMDGDSAAGPDGLTGQFFTFAWDVIAQDVYNAVLSFFCGAELPRFVTSTSIVLIPKVTNPQDFSKYRPISLCNFSNKVLSRILADRLASILPKIVSPQQTGFVKGRNITENYLLAQELMSGIRKKARGGNVALKLDMAKAYDRVSWIFIVRVLRKFGFGERFVDMVWRLVSNVWFSVIINGASHGFFKSSRGIRQGDPLSPSLFVIGAEVLSRGLNSLAAQSGFLGFTVPRGCPSVTHLAFADDVLIFANGSSTSLKEIMRVLDMYQLASGQLVSAQKSGYLVHPSVLPARRRVVERITGFSRLVLIKHVLASLPTHLLSAAVIPMATFKSIERLCANFLWGSSTEQTRHHWIRWPHLCYPVMEGGAGFRRVHDVYNAFSCKLWWAVRTGSSLWATFMRAKYCNGIHPCQVVSSRAASPTWRRMINVSRQAELCMILPPSIVDEVMQTPALNGRGTDQVIWRTTQSGLFTLAAAFQEVCQGRNRSLVFSRIWYPRIPLRVSLFMLRLLMRRLPLDDVWREMGFQLASKCWCCALATGETLVHVFSAGQFAMEVWEYFQNICGVGRSYDSLRAHLFEWWMFPTPRAKQRFVFDIDPVFICWNIWKARCRAVFEGARVRVNEVCEAVFQDVQSAVEGQFSLAIHVSDFSLFYERVVQSTARYEFTVVR</sequence>
<dbReference type="PROSITE" id="PS50878">
    <property type="entry name" value="RT_POL"/>
    <property type="match status" value="1"/>
</dbReference>
<dbReference type="InterPro" id="IPR026960">
    <property type="entry name" value="RVT-Znf"/>
</dbReference>
<dbReference type="PANTHER" id="PTHR46890:SF48">
    <property type="entry name" value="RNA-DIRECTED DNA POLYMERASE"/>
    <property type="match status" value="1"/>
</dbReference>
<evidence type="ECO:0000313" key="2">
    <source>
        <dbReference type="Proteomes" id="UP001652660"/>
    </source>
</evidence>
<dbReference type="GeneID" id="140014420"/>
<proteinExistence type="predicted"/>